<protein>
    <submittedName>
        <fullName evidence="2">Methyltransferase domain-containing protein</fullName>
    </submittedName>
</protein>
<feature type="domain" description="Methyltransferase" evidence="1">
    <location>
        <begin position="85"/>
        <end position="183"/>
    </location>
</feature>
<dbReference type="OrthoDB" id="3172472at2"/>
<comment type="caution">
    <text evidence="2">The sequence shown here is derived from an EMBL/GenBank/DDBJ whole genome shotgun (WGS) entry which is preliminary data.</text>
</comment>
<dbReference type="SUPFAM" id="SSF53335">
    <property type="entry name" value="S-adenosyl-L-methionine-dependent methyltransferases"/>
    <property type="match status" value="1"/>
</dbReference>
<evidence type="ECO:0000259" key="1">
    <source>
        <dbReference type="Pfam" id="PF13649"/>
    </source>
</evidence>
<dbReference type="AlphaFoldDB" id="A0A7J5UL71"/>
<keyword evidence="3" id="KW-1185">Reference proteome</keyword>
<dbReference type="GO" id="GO:0032259">
    <property type="term" value="P:methylation"/>
    <property type="evidence" value="ECO:0007669"/>
    <property type="project" value="UniProtKB-KW"/>
</dbReference>
<keyword evidence="2" id="KW-0489">Methyltransferase</keyword>
<organism evidence="2 3">
    <name type="scientific">Georgenia thermotolerans</name>
    <dbReference type="NCBI Taxonomy" id="527326"/>
    <lineage>
        <taxon>Bacteria</taxon>
        <taxon>Bacillati</taxon>
        <taxon>Actinomycetota</taxon>
        <taxon>Actinomycetes</taxon>
        <taxon>Micrococcales</taxon>
        <taxon>Bogoriellaceae</taxon>
        <taxon>Georgenia</taxon>
    </lineage>
</organism>
<dbReference type="Proteomes" id="UP000451860">
    <property type="component" value="Unassembled WGS sequence"/>
</dbReference>
<dbReference type="InterPro" id="IPR041698">
    <property type="entry name" value="Methyltransf_25"/>
</dbReference>
<dbReference type="InterPro" id="IPR049690">
    <property type="entry name" value="Daptide_MTase"/>
</dbReference>
<keyword evidence="2" id="KW-0808">Transferase</keyword>
<dbReference type="RefSeq" id="WP_152202511.1">
    <property type="nucleotide sequence ID" value="NZ_VUKF01000015.1"/>
</dbReference>
<dbReference type="Gene3D" id="3.40.50.150">
    <property type="entry name" value="Vaccinia Virus protein VP39"/>
    <property type="match status" value="1"/>
</dbReference>
<gene>
    <name evidence="2" type="ORF">GB883_18335</name>
</gene>
<dbReference type="CDD" id="cd02440">
    <property type="entry name" value="AdoMet_MTases"/>
    <property type="match status" value="1"/>
</dbReference>
<evidence type="ECO:0000313" key="2">
    <source>
        <dbReference type="EMBL" id="KAE8762633.1"/>
    </source>
</evidence>
<proteinExistence type="predicted"/>
<dbReference type="Pfam" id="PF13649">
    <property type="entry name" value="Methyltransf_25"/>
    <property type="match status" value="1"/>
</dbReference>
<dbReference type="NCBIfam" id="NF041820">
    <property type="entry name" value="daptide_MTase"/>
    <property type="match status" value="1"/>
</dbReference>
<accession>A0A7J5UL71</accession>
<dbReference type="EMBL" id="WHJE01000142">
    <property type="protein sequence ID" value="KAE8762633.1"/>
    <property type="molecule type" value="Genomic_DNA"/>
</dbReference>
<reference evidence="2 3" key="1">
    <citation type="submission" date="2019-10" db="EMBL/GenBank/DDBJ databases">
        <title>Georgenia wutianyii sp. nov. and Georgenia yuyongxinii sp. nov. isolated from plateau pika (Ochotona curzoniae) in the Qinghai-Tibet plateau of China.</title>
        <authorList>
            <person name="Tian Z."/>
        </authorList>
    </citation>
    <scope>NUCLEOTIDE SEQUENCE [LARGE SCALE GENOMIC DNA]</scope>
    <source>
        <strain evidence="2 3">DSM 21501</strain>
    </source>
</reference>
<name>A0A7J5UL71_9MICO</name>
<dbReference type="GO" id="GO:0008168">
    <property type="term" value="F:methyltransferase activity"/>
    <property type="evidence" value="ECO:0007669"/>
    <property type="project" value="UniProtKB-KW"/>
</dbReference>
<evidence type="ECO:0000313" key="3">
    <source>
        <dbReference type="Proteomes" id="UP000451860"/>
    </source>
</evidence>
<dbReference type="InterPro" id="IPR029063">
    <property type="entry name" value="SAM-dependent_MTases_sf"/>
</dbReference>
<sequence>MNAPQAAALATSRFRRTMTAPRATTTATHGIPGHAGRIVASLGPRAEVHTACDAVGSAMLADVGDAEMQEVRAVLRLVLGVDGPVLDLAAGVGRLTVPLLALRKQVTALELSGDAIARLVHRLQQAPAALRERCTTVQADMADFRIDRAFAAVVLGGASVSLLDEVGRMGLYRSVRRHLTPEGRFLVSTIDHGAAVLPPEVGGEVQAPSGRSYRVYEYWERGASTWTLTALSKDSGHGPVTVCTTTQRVLGAAQLQVELERAGFSVVSRTQVTEPGQRHPVVLIEAALPDAVTGPALY</sequence>